<comment type="caution">
    <text evidence="2">The sequence shown here is derived from an EMBL/GenBank/DDBJ whole genome shotgun (WGS) entry which is preliminary data.</text>
</comment>
<proteinExistence type="predicted"/>
<sequence>MGKPKDGGASATWELDVKMIFCDLCIKEIELGNRPTTHFNKEGWLNLMKNFSEKSGREYDKVQLKNKWDQLKKDWKLWKDLKRGSTGLGWDPRRKTIDAPDEWWKEKLEVVPNAKKFRYCGINPELEHKLDSMFMGVVATGVHAWTPNQGIDHENVHEDTEKLDTTTDSFEDPLQSFDSISECSHFKRPSSTTSTGSRKKKIGSGFLRSQITQLVNSCTNISSGTNSSQSIIKALLLSAAIKILEQTTEAFEDLPLYLFSTKLLEDPIKREVFMTICPDRRVQYLRYCYENRDTTTA</sequence>
<gene>
    <name evidence="2" type="ORF">KFK09_022398</name>
</gene>
<name>A0A8T3AJ93_DENNO</name>
<dbReference type="EMBL" id="JAGYWB010000016">
    <property type="protein sequence ID" value="KAI0496091.1"/>
    <property type="molecule type" value="Genomic_DNA"/>
</dbReference>
<dbReference type="SMR" id="A0A8T3AJ93"/>
<keyword evidence="3" id="KW-1185">Reference proteome</keyword>
<evidence type="ECO:0000313" key="2">
    <source>
        <dbReference type="EMBL" id="KAI0496091.1"/>
    </source>
</evidence>
<dbReference type="PANTHER" id="PTHR31704">
    <property type="entry name" value="MYB/SANT-LIKE DNA-BINDING DOMAIN PROTEIN-RELATED"/>
    <property type="match status" value="1"/>
</dbReference>
<dbReference type="PANTHER" id="PTHR31704:SF37">
    <property type="entry name" value="HEAT SHOCK PROTEIN"/>
    <property type="match status" value="1"/>
</dbReference>
<dbReference type="Proteomes" id="UP000829196">
    <property type="component" value="Unassembled WGS sequence"/>
</dbReference>
<dbReference type="InterPro" id="IPR024752">
    <property type="entry name" value="Myb/SANT-like_dom"/>
</dbReference>
<dbReference type="OrthoDB" id="602113at2759"/>
<evidence type="ECO:0000313" key="3">
    <source>
        <dbReference type="Proteomes" id="UP000829196"/>
    </source>
</evidence>
<dbReference type="AlphaFoldDB" id="A0A8T3AJ93"/>
<dbReference type="Pfam" id="PF12776">
    <property type="entry name" value="Myb_DNA-bind_3"/>
    <property type="match status" value="1"/>
</dbReference>
<organism evidence="2 3">
    <name type="scientific">Dendrobium nobile</name>
    <name type="common">Orchid</name>
    <dbReference type="NCBI Taxonomy" id="94219"/>
    <lineage>
        <taxon>Eukaryota</taxon>
        <taxon>Viridiplantae</taxon>
        <taxon>Streptophyta</taxon>
        <taxon>Embryophyta</taxon>
        <taxon>Tracheophyta</taxon>
        <taxon>Spermatophyta</taxon>
        <taxon>Magnoliopsida</taxon>
        <taxon>Liliopsida</taxon>
        <taxon>Asparagales</taxon>
        <taxon>Orchidaceae</taxon>
        <taxon>Epidendroideae</taxon>
        <taxon>Malaxideae</taxon>
        <taxon>Dendrobiinae</taxon>
        <taxon>Dendrobium</taxon>
    </lineage>
</organism>
<evidence type="ECO:0000259" key="1">
    <source>
        <dbReference type="Pfam" id="PF12776"/>
    </source>
</evidence>
<protein>
    <recommendedName>
        <fullName evidence="1">Myb/SANT-like domain-containing protein</fullName>
    </recommendedName>
</protein>
<accession>A0A8T3AJ93</accession>
<reference evidence="2" key="1">
    <citation type="journal article" date="2022" name="Front. Genet.">
        <title>Chromosome-Scale Assembly of the Dendrobium nobile Genome Provides Insights Into the Molecular Mechanism of the Biosynthesis of the Medicinal Active Ingredient of Dendrobium.</title>
        <authorList>
            <person name="Xu Q."/>
            <person name="Niu S.-C."/>
            <person name="Li K.-L."/>
            <person name="Zheng P.-J."/>
            <person name="Zhang X.-J."/>
            <person name="Jia Y."/>
            <person name="Liu Y."/>
            <person name="Niu Y.-X."/>
            <person name="Yu L.-H."/>
            <person name="Chen D.-F."/>
            <person name="Zhang G.-Q."/>
        </authorList>
    </citation>
    <scope>NUCLEOTIDE SEQUENCE</scope>
    <source>
        <tissue evidence="2">Leaf</tissue>
    </source>
</reference>
<feature type="domain" description="Myb/SANT-like" evidence="1">
    <location>
        <begin position="13"/>
        <end position="106"/>
    </location>
</feature>